<dbReference type="Pfam" id="PF02302">
    <property type="entry name" value="PTS_IIB"/>
    <property type="match status" value="1"/>
</dbReference>
<evidence type="ECO:0000256" key="8">
    <source>
        <dbReference type="ARBA" id="ARBA00022553"/>
    </source>
</evidence>
<evidence type="ECO:0000256" key="6">
    <source>
        <dbReference type="ARBA" id="ARBA00022448"/>
    </source>
</evidence>
<dbReference type="CDD" id="cd05567">
    <property type="entry name" value="PTS_IIB_mannitol"/>
    <property type="match status" value="1"/>
</dbReference>
<evidence type="ECO:0000256" key="5">
    <source>
        <dbReference type="ARBA" id="ARBA00021825"/>
    </source>
</evidence>
<feature type="transmembrane region" description="Helical" evidence="16">
    <location>
        <begin position="55"/>
        <end position="74"/>
    </location>
</feature>
<feature type="domain" description="PTS EIIB type-2" evidence="17">
    <location>
        <begin position="440"/>
        <end position="535"/>
    </location>
</feature>
<dbReference type="InterPro" id="IPR003352">
    <property type="entry name" value="PTS_EIIC"/>
</dbReference>
<keyword evidence="11" id="KW-0598">Phosphotransferase system</keyword>
<feature type="transmembrane region" description="Helical" evidence="16">
    <location>
        <begin position="298"/>
        <end position="322"/>
    </location>
</feature>
<dbReference type="EC" id="2.7.1.197" evidence="4"/>
<dbReference type="InterPro" id="IPR029503">
    <property type="entry name" value="PTS_EIIB_mannitol"/>
</dbReference>
<protein>
    <recommendedName>
        <fullName evidence="5">PTS system mannitol-specific EIICB component</fullName>
        <ecNumber evidence="4">2.7.1.197</ecNumber>
    </recommendedName>
    <alternativeName>
        <fullName evidence="15">EIICB-Mtl</fullName>
    </alternativeName>
</protein>
<gene>
    <name evidence="19" type="ORF">GCM10009640_13440</name>
</gene>
<keyword evidence="10" id="KW-0808">Transferase</keyword>
<evidence type="ECO:0000256" key="9">
    <source>
        <dbReference type="ARBA" id="ARBA00022597"/>
    </source>
</evidence>
<reference evidence="20" key="1">
    <citation type="journal article" date="2019" name="Int. J. Syst. Evol. Microbiol.">
        <title>The Global Catalogue of Microorganisms (GCM) 10K type strain sequencing project: providing services to taxonomists for standard genome sequencing and annotation.</title>
        <authorList>
            <consortium name="The Broad Institute Genomics Platform"/>
            <consortium name="The Broad Institute Genome Sequencing Center for Infectious Disease"/>
            <person name="Wu L."/>
            <person name="Ma J."/>
        </authorList>
    </citation>
    <scope>NUCLEOTIDE SEQUENCE [LARGE SCALE GENOMIC DNA]</scope>
    <source>
        <strain evidence="20">JCM 12398</strain>
    </source>
</reference>
<comment type="function">
    <text evidence="2">The phosphoenolpyruvate-dependent sugar phosphotransferase system (sugar PTS), a major carbohydrate active transport system, catalyzes the phosphorylation of incoming sugar substrates concomitantly with their translocation across the cell membrane. The enzyme II CmtAB PTS system is involved in D-mannitol transport.</text>
</comment>
<evidence type="ECO:0000259" key="18">
    <source>
        <dbReference type="PROSITE" id="PS51104"/>
    </source>
</evidence>
<dbReference type="InterPro" id="IPR013014">
    <property type="entry name" value="PTS_EIIC_2"/>
</dbReference>
<dbReference type="InterPro" id="IPR036095">
    <property type="entry name" value="PTS_EIIB-like_sf"/>
</dbReference>
<evidence type="ECO:0000256" key="12">
    <source>
        <dbReference type="ARBA" id="ARBA00022692"/>
    </source>
</evidence>
<dbReference type="PANTHER" id="PTHR30181">
    <property type="entry name" value="MANNITOL PERMEASE IIC COMPONENT"/>
    <property type="match status" value="1"/>
</dbReference>
<keyword evidence="6" id="KW-0813">Transport</keyword>
<comment type="catalytic activity">
    <reaction evidence="1">
        <text>D-mannitol(out) + N(pros)-phospho-L-histidyl-[protein] = D-mannitol 1-phosphate(in) + L-histidyl-[protein]</text>
        <dbReference type="Rhea" id="RHEA:33363"/>
        <dbReference type="Rhea" id="RHEA-COMP:9745"/>
        <dbReference type="Rhea" id="RHEA-COMP:9746"/>
        <dbReference type="ChEBI" id="CHEBI:16899"/>
        <dbReference type="ChEBI" id="CHEBI:29979"/>
        <dbReference type="ChEBI" id="CHEBI:61381"/>
        <dbReference type="ChEBI" id="CHEBI:64837"/>
        <dbReference type="EC" id="2.7.1.197"/>
    </reaction>
</comment>
<feature type="domain" description="PTS EIIC type-2" evidence="18">
    <location>
        <begin position="20"/>
        <end position="373"/>
    </location>
</feature>
<evidence type="ECO:0000313" key="19">
    <source>
        <dbReference type="EMBL" id="GAA1421799.1"/>
    </source>
</evidence>
<feature type="transmembrane region" description="Helical" evidence="16">
    <location>
        <begin position="342"/>
        <end position="366"/>
    </location>
</feature>
<evidence type="ECO:0000256" key="15">
    <source>
        <dbReference type="ARBA" id="ARBA00033349"/>
    </source>
</evidence>
<dbReference type="Pfam" id="PF02378">
    <property type="entry name" value="PTS_EIIC"/>
    <property type="match status" value="1"/>
</dbReference>
<dbReference type="RefSeq" id="WP_343918710.1">
    <property type="nucleotide sequence ID" value="NZ_BAAAKK010000003.1"/>
</dbReference>
<keyword evidence="12 16" id="KW-0812">Transmembrane</keyword>
<name>A0ABP4JHF5_9MICO</name>
<dbReference type="SUPFAM" id="SSF52794">
    <property type="entry name" value="PTS system IIB component-like"/>
    <property type="match status" value="1"/>
</dbReference>
<accession>A0ABP4JHF5</accession>
<evidence type="ECO:0000256" key="14">
    <source>
        <dbReference type="ARBA" id="ARBA00023136"/>
    </source>
</evidence>
<comment type="subcellular location">
    <subcellularLocation>
        <location evidence="3">Cell membrane</location>
        <topology evidence="3">Multi-pass membrane protein</topology>
    </subcellularLocation>
</comment>
<keyword evidence="13 16" id="KW-1133">Transmembrane helix</keyword>
<evidence type="ECO:0000256" key="1">
    <source>
        <dbReference type="ARBA" id="ARBA00001655"/>
    </source>
</evidence>
<evidence type="ECO:0000256" key="4">
    <source>
        <dbReference type="ARBA" id="ARBA00011909"/>
    </source>
</evidence>
<feature type="transmembrane region" description="Helical" evidence="16">
    <location>
        <begin position="155"/>
        <end position="179"/>
    </location>
</feature>
<dbReference type="PROSITE" id="PS51099">
    <property type="entry name" value="PTS_EIIB_TYPE_2"/>
    <property type="match status" value="1"/>
</dbReference>
<feature type="transmembrane region" description="Helical" evidence="16">
    <location>
        <begin position="28"/>
        <end position="49"/>
    </location>
</feature>
<organism evidence="19 20">
    <name type="scientific">Agrococcus citreus</name>
    <dbReference type="NCBI Taxonomy" id="84643"/>
    <lineage>
        <taxon>Bacteria</taxon>
        <taxon>Bacillati</taxon>
        <taxon>Actinomycetota</taxon>
        <taxon>Actinomycetes</taxon>
        <taxon>Micrococcales</taxon>
        <taxon>Microbacteriaceae</taxon>
        <taxon>Agrococcus</taxon>
    </lineage>
</organism>
<keyword evidence="20" id="KW-1185">Reference proteome</keyword>
<keyword evidence="7" id="KW-1003">Cell membrane</keyword>
<comment type="caution">
    <text evidence="19">The sequence shown here is derived from an EMBL/GenBank/DDBJ whole genome shotgun (WGS) entry which is preliminary data.</text>
</comment>
<keyword evidence="8" id="KW-0597">Phosphoprotein</keyword>
<dbReference type="EMBL" id="BAAAKK010000003">
    <property type="protein sequence ID" value="GAA1421799.1"/>
    <property type="molecule type" value="Genomic_DNA"/>
</dbReference>
<evidence type="ECO:0000256" key="10">
    <source>
        <dbReference type="ARBA" id="ARBA00022679"/>
    </source>
</evidence>
<evidence type="ECO:0000256" key="3">
    <source>
        <dbReference type="ARBA" id="ARBA00004651"/>
    </source>
</evidence>
<sequence>MTTTAPSQQTGGARVAVQKFGTFLSGMIMPNIPALIAWGILTALFIPVGPFPNEGLATIVGPTIHYLLPILIAGTGGRMVYDTRGAVVGAFAVMGAIAGSDLLIANFNEANPPAEGAGELGEVHMFIGAMILGPLSAWVMKQLDKLWDGKVKAGFEMLVNMFSAGIVAFLMGLVGFYIVAPIVNWIMSIVGGAVGWLVETGLLPIASLLIEPAKVFFLNNAINHGVLTPLGTTEVATDGSSILFLLEANPGPGLGLLLAFSVFGVGAARATAPGAAIIQFAGGIHEVYFPYALMKPTLIVALVLGGASGVATNMLLGTGLAGPAAPGSIFAVSVQAGLVGGANLLGVLLSVVIAAAVTFVVAAVILRASRRRDLEREAAGGGDLADAVARTEAAKGRKSEHLSNLAAAGGAGAVGGAAAGAAADAPGESASPTAAVEPIRKIVFACDAGMGSSAMGASVLRSKIKKAGIDGVEVTNISIANLDPSTADLIITHRDLTDRARQRTPEATHVSVENFMNSPKYDEVVRLVDETNTDR</sequence>
<dbReference type="InterPro" id="IPR003501">
    <property type="entry name" value="PTS_EIIB_2/3"/>
</dbReference>
<keyword evidence="9 19" id="KW-0762">Sugar transport</keyword>
<evidence type="ECO:0000256" key="16">
    <source>
        <dbReference type="SAM" id="Phobius"/>
    </source>
</evidence>
<dbReference type="PANTHER" id="PTHR30181:SF2">
    <property type="entry name" value="PTS SYSTEM MANNITOL-SPECIFIC EIICBA COMPONENT"/>
    <property type="match status" value="1"/>
</dbReference>
<dbReference type="Proteomes" id="UP001501266">
    <property type="component" value="Unassembled WGS sequence"/>
</dbReference>
<dbReference type="Gene3D" id="3.40.50.2300">
    <property type="match status" value="1"/>
</dbReference>
<evidence type="ECO:0000259" key="17">
    <source>
        <dbReference type="PROSITE" id="PS51099"/>
    </source>
</evidence>
<proteinExistence type="predicted"/>
<dbReference type="InterPro" id="IPR013011">
    <property type="entry name" value="PTS_EIIB_2"/>
</dbReference>
<evidence type="ECO:0000313" key="20">
    <source>
        <dbReference type="Proteomes" id="UP001501266"/>
    </source>
</evidence>
<evidence type="ECO:0000256" key="11">
    <source>
        <dbReference type="ARBA" id="ARBA00022683"/>
    </source>
</evidence>
<evidence type="ECO:0000256" key="13">
    <source>
        <dbReference type="ARBA" id="ARBA00022989"/>
    </source>
</evidence>
<dbReference type="PROSITE" id="PS51104">
    <property type="entry name" value="PTS_EIIC_TYPE_2"/>
    <property type="match status" value="1"/>
</dbReference>
<evidence type="ECO:0000256" key="7">
    <source>
        <dbReference type="ARBA" id="ARBA00022475"/>
    </source>
</evidence>
<feature type="transmembrane region" description="Helical" evidence="16">
    <location>
        <begin position="185"/>
        <end position="210"/>
    </location>
</feature>
<feature type="transmembrane region" description="Helical" evidence="16">
    <location>
        <begin position="125"/>
        <end position="143"/>
    </location>
</feature>
<evidence type="ECO:0000256" key="2">
    <source>
        <dbReference type="ARBA" id="ARBA00002434"/>
    </source>
</evidence>
<keyword evidence="14 16" id="KW-0472">Membrane</keyword>
<feature type="transmembrane region" description="Helical" evidence="16">
    <location>
        <begin position="86"/>
        <end position="105"/>
    </location>
</feature>
<dbReference type="InterPro" id="IPR050893">
    <property type="entry name" value="Sugar_PTS"/>
</dbReference>